<dbReference type="RefSeq" id="WP_344975419.1">
    <property type="nucleotide sequence ID" value="NZ_BAABDD010000030.1"/>
</dbReference>
<feature type="chain" id="PRO_5045431720" description="Ig-like domain-containing protein" evidence="1">
    <location>
        <begin position="36"/>
        <end position="198"/>
    </location>
</feature>
<evidence type="ECO:0008006" key="4">
    <source>
        <dbReference type="Google" id="ProtNLM"/>
    </source>
</evidence>
<gene>
    <name evidence="2" type="ORF">GCM10022402_42640</name>
</gene>
<organism evidence="2 3">
    <name type="scientific">Salinactinospora qingdaonensis</name>
    <dbReference type="NCBI Taxonomy" id="702744"/>
    <lineage>
        <taxon>Bacteria</taxon>
        <taxon>Bacillati</taxon>
        <taxon>Actinomycetota</taxon>
        <taxon>Actinomycetes</taxon>
        <taxon>Streptosporangiales</taxon>
        <taxon>Nocardiopsidaceae</taxon>
        <taxon>Salinactinospora</taxon>
    </lineage>
</organism>
<evidence type="ECO:0000313" key="2">
    <source>
        <dbReference type="EMBL" id="GAA3760183.1"/>
    </source>
</evidence>
<dbReference type="Proteomes" id="UP001500908">
    <property type="component" value="Unassembled WGS sequence"/>
</dbReference>
<protein>
    <recommendedName>
        <fullName evidence="4">Ig-like domain-containing protein</fullName>
    </recommendedName>
</protein>
<evidence type="ECO:0000256" key="1">
    <source>
        <dbReference type="SAM" id="SignalP"/>
    </source>
</evidence>
<sequence length="198" mass="20946">MTTLMPARLGWHVRSALGVALTVAAVATGAAPATAQPSAPSERENTHLRPCRSDDFTIIEDERGAAAGTIYIEFAMIRTGGDSEAATQPCELSDRVDVYWTEEPGGARVGSWAEYSSDTRGRTFVVEPQGMALLTLAQPNPRNYPTRACRPVPVSGIEVFVNVGDGSGSSYAPTGGKDLMCSAQGVGVPRVSVAEWPY</sequence>
<dbReference type="EMBL" id="BAABDD010000030">
    <property type="protein sequence ID" value="GAA3760183.1"/>
    <property type="molecule type" value="Genomic_DNA"/>
</dbReference>
<name>A0ABP7GDC0_9ACTN</name>
<proteinExistence type="predicted"/>
<accession>A0ABP7GDC0</accession>
<feature type="signal peptide" evidence="1">
    <location>
        <begin position="1"/>
        <end position="35"/>
    </location>
</feature>
<keyword evidence="1" id="KW-0732">Signal</keyword>
<comment type="caution">
    <text evidence="2">The sequence shown here is derived from an EMBL/GenBank/DDBJ whole genome shotgun (WGS) entry which is preliminary data.</text>
</comment>
<keyword evidence="3" id="KW-1185">Reference proteome</keyword>
<evidence type="ECO:0000313" key="3">
    <source>
        <dbReference type="Proteomes" id="UP001500908"/>
    </source>
</evidence>
<reference evidence="3" key="1">
    <citation type="journal article" date="2019" name="Int. J. Syst. Evol. Microbiol.">
        <title>The Global Catalogue of Microorganisms (GCM) 10K type strain sequencing project: providing services to taxonomists for standard genome sequencing and annotation.</title>
        <authorList>
            <consortium name="The Broad Institute Genomics Platform"/>
            <consortium name="The Broad Institute Genome Sequencing Center for Infectious Disease"/>
            <person name="Wu L."/>
            <person name="Ma J."/>
        </authorList>
    </citation>
    <scope>NUCLEOTIDE SEQUENCE [LARGE SCALE GENOMIC DNA]</scope>
    <source>
        <strain evidence="3">JCM 17137</strain>
    </source>
</reference>